<dbReference type="AlphaFoldDB" id="A0A4P7IH22"/>
<dbReference type="Gene3D" id="3.40.640.10">
    <property type="entry name" value="Type I PLP-dependent aspartate aminotransferase-like (Major domain)"/>
    <property type="match status" value="1"/>
</dbReference>
<reference evidence="5 6" key="1">
    <citation type="submission" date="2019-03" db="EMBL/GenBank/DDBJ databases">
        <title>Three New Species of Nocardioides, Nocardioides euryhalodurans sp. nov., Nocardioides seonyuensis sp. nov. and Nocardioides eburneoflavus sp. nov. Iolated from Soil.</title>
        <authorList>
            <person name="Roh S.G."/>
            <person name="Lee C."/>
            <person name="Kim M.-K."/>
            <person name="Kim S.B."/>
        </authorList>
    </citation>
    <scope>NUCLEOTIDE SEQUENCE [LARGE SCALE GENOMIC DNA]</scope>
    <source>
        <strain evidence="5 6">MMS17-SY207-3</strain>
    </source>
</reference>
<dbReference type="Proteomes" id="UP000294853">
    <property type="component" value="Chromosome"/>
</dbReference>
<feature type="domain" description="Aminotransferase class I/classII large" evidence="4">
    <location>
        <begin position="71"/>
        <end position="329"/>
    </location>
</feature>
<keyword evidence="2" id="KW-0663">Pyridoxal phosphate</keyword>
<evidence type="ECO:0000256" key="2">
    <source>
        <dbReference type="ARBA" id="ARBA00022898"/>
    </source>
</evidence>
<sequence>MASTTEAVDLADHGDRQVPRGAVDLAVNVLPGPPAWLAAGIAEADLAAYPDPSPGLAAAAGRHGVPTTHCLLTHGAAEAFWLVAQALRPRLAACVHPSFTAPEAALRGAGIEVVRVSRRPEEDFRLDPDAVPDAADLVVLGRPDNPTGRHEAADTIAGLTRPGRTVLVDESFADFLPEPTDAEGLAGLDLPGVLCLRSLTKLWGLAGLRVGYILGYPAVLARLDAVRQPWPVSSPAIRAVVLASSAEAERRQRAEAVALDRQDMLAGLSRLPLQVWASPANFLLLRGPRPDLRQQLLARGLAVRRCETFPGLDARYVRTAVVPDATVRRRVLHSLQQVLAV</sequence>
<dbReference type="PANTHER" id="PTHR42885:SF1">
    <property type="entry name" value="THREONINE-PHOSPHATE DECARBOXYLASE"/>
    <property type="match status" value="1"/>
</dbReference>
<evidence type="ECO:0000259" key="4">
    <source>
        <dbReference type="Pfam" id="PF00155"/>
    </source>
</evidence>
<dbReference type="EMBL" id="CP038436">
    <property type="protein sequence ID" value="QBX56606.1"/>
    <property type="molecule type" value="Genomic_DNA"/>
</dbReference>
<comment type="cofactor">
    <cofactor evidence="1 3">
        <name>pyridoxal 5'-phosphate</name>
        <dbReference type="ChEBI" id="CHEBI:597326"/>
    </cofactor>
</comment>
<dbReference type="GO" id="GO:0008483">
    <property type="term" value="F:transaminase activity"/>
    <property type="evidence" value="ECO:0007669"/>
    <property type="project" value="UniProtKB-KW"/>
</dbReference>
<dbReference type="InterPro" id="IPR004839">
    <property type="entry name" value="Aminotransferase_I/II_large"/>
</dbReference>
<evidence type="ECO:0000256" key="1">
    <source>
        <dbReference type="ARBA" id="ARBA00001933"/>
    </source>
</evidence>
<dbReference type="RefSeq" id="WP_135268592.1">
    <property type="nucleotide sequence ID" value="NZ_CP038436.1"/>
</dbReference>
<keyword evidence="3 5" id="KW-0808">Transferase</keyword>
<comment type="similarity">
    <text evidence="3">Belongs to the class-I pyridoxal-phosphate-dependent aminotransferase family.</text>
</comment>
<evidence type="ECO:0000313" key="6">
    <source>
        <dbReference type="Proteomes" id="UP000294853"/>
    </source>
</evidence>
<dbReference type="EC" id="2.6.1.-" evidence="3"/>
<dbReference type="PROSITE" id="PS00105">
    <property type="entry name" value="AA_TRANSFER_CLASS_1"/>
    <property type="match status" value="1"/>
</dbReference>
<dbReference type="CDD" id="cd00609">
    <property type="entry name" value="AAT_like"/>
    <property type="match status" value="1"/>
</dbReference>
<dbReference type="InterPro" id="IPR015421">
    <property type="entry name" value="PyrdxlP-dep_Trfase_major"/>
</dbReference>
<dbReference type="SUPFAM" id="SSF53383">
    <property type="entry name" value="PLP-dependent transferases"/>
    <property type="match status" value="1"/>
</dbReference>
<name>A0A4P7IH22_9ACTN</name>
<dbReference type="InterPro" id="IPR015424">
    <property type="entry name" value="PyrdxlP-dep_Trfase"/>
</dbReference>
<gene>
    <name evidence="5" type="ORF">EXE58_14795</name>
</gene>
<dbReference type="GO" id="GO:0030170">
    <property type="term" value="F:pyridoxal phosphate binding"/>
    <property type="evidence" value="ECO:0007669"/>
    <property type="project" value="InterPro"/>
</dbReference>
<dbReference type="Gene3D" id="3.90.1150.10">
    <property type="entry name" value="Aspartate Aminotransferase, domain 1"/>
    <property type="match status" value="1"/>
</dbReference>
<keyword evidence="6" id="KW-1185">Reference proteome</keyword>
<accession>A0A4P7IH22</accession>
<dbReference type="KEGG" id="nsn:EXE58_14795"/>
<dbReference type="PANTHER" id="PTHR42885">
    <property type="entry name" value="HISTIDINOL-PHOSPHATE AMINOTRANSFERASE-RELATED"/>
    <property type="match status" value="1"/>
</dbReference>
<evidence type="ECO:0000256" key="3">
    <source>
        <dbReference type="RuleBase" id="RU000481"/>
    </source>
</evidence>
<dbReference type="InterPro" id="IPR004838">
    <property type="entry name" value="NHTrfase_class1_PyrdxlP-BS"/>
</dbReference>
<evidence type="ECO:0000313" key="5">
    <source>
        <dbReference type="EMBL" id="QBX56606.1"/>
    </source>
</evidence>
<dbReference type="OrthoDB" id="9764035at2"/>
<protein>
    <recommendedName>
        <fullName evidence="3">Aminotransferase</fullName>
        <ecNumber evidence="3">2.6.1.-</ecNumber>
    </recommendedName>
</protein>
<dbReference type="Pfam" id="PF00155">
    <property type="entry name" value="Aminotran_1_2"/>
    <property type="match status" value="1"/>
</dbReference>
<keyword evidence="3 5" id="KW-0032">Aminotransferase</keyword>
<organism evidence="5 6">
    <name type="scientific">Nocardioides seonyuensis</name>
    <dbReference type="NCBI Taxonomy" id="2518371"/>
    <lineage>
        <taxon>Bacteria</taxon>
        <taxon>Bacillati</taxon>
        <taxon>Actinomycetota</taxon>
        <taxon>Actinomycetes</taxon>
        <taxon>Propionibacteriales</taxon>
        <taxon>Nocardioidaceae</taxon>
        <taxon>Nocardioides</taxon>
    </lineage>
</organism>
<dbReference type="InterPro" id="IPR015422">
    <property type="entry name" value="PyrdxlP-dep_Trfase_small"/>
</dbReference>
<proteinExistence type="inferred from homology"/>